<evidence type="ECO:0000313" key="7">
    <source>
        <dbReference type="EMBL" id="KEO92290.1"/>
    </source>
</evidence>
<dbReference type="GO" id="GO:0005886">
    <property type="term" value="C:plasma membrane"/>
    <property type="evidence" value="ECO:0007669"/>
    <property type="project" value="UniProtKB-SubCell"/>
</dbReference>
<feature type="transmembrane region" description="Helical" evidence="6">
    <location>
        <begin position="188"/>
        <end position="205"/>
    </location>
</feature>
<feature type="transmembrane region" description="Helical" evidence="6">
    <location>
        <begin position="148"/>
        <end position="167"/>
    </location>
</feature>
<evidence type="ECO:0000256" key="4">
    <source>
        <dbReference type="ARBA" id="ARBA00022989"/>
    </source>
</evidence>
<evidence type="ECO:0000256" key="5">
    <source>
        <dbReference type="ARBA" id="ARBA00023136"/>
    </source>
</evidence>
<dbReference type="Pfam" id="PF01810">
    <property type="entry name" value="LysE"/>
    <property type="match status" value="1"/>
</dbReference>
<dbReference type="RefSeq" id="WP_051698234.1">
    <property type="nucleotide sequence ID" value="NZ_CP017057.1"/>
</dbReference>
<keyword evidence="4 6" id="KW-1133">Transmembrane helix</keyword>
<evidence type="ECO:0000256" key="6">
    <source>
        <dbReference type="SAM" id="Phobius"/>
    </source>
</evidence>
<feature type="transmembrane region" description="Helical" evidence="6">
    <location>
        <begin position="72"/>
        <end position="92"/>
    </location>
</feature>
<reference evidence="7 8" key="1">
    <citation type="submission" date="2014-04" db="EMBL/GenBank/DDBJ databases">
        <title>A comprehensive comparison of genomes of Erythrobacter spp. Strains.</title>
        <authorList>
            <person name="Zheng Q."/>
        </authorList>
    </citation>
    <scope>NUCLEOTIDE SEQUENCE [LARGE SCALE GENOMIC DNA]</scope>
    <source>
        <strain evidence="7 8">DSM 8509</strain>
    </source>
</reference>
<keyword evidence="2" id="KW-1003">Cell membrane</keyword>
<protein>
    <submittedName>
        <fullName evidence="7">Uncharacterized protein</fullName>
    </submittedName>
</protein>
<dbReference type="EMBL" id="JMIX01000010">
    <property type="protein sequence ID" value="KEO92290.1"/>
    <property type="molecule type" value="Genomic_DNA"/>
</dbReference>
<dbReference type="AlphaFoldDB" id="A0A074MHI9"/>
<gene>
    <name evidence="7" type="ORF">EH32_00675</name>
</gene>
<comment type="caution">
    <text evidence="7">The sequence shown here is derived from an EMBL/GenBank/DDBJ whole genome shotgun (WGS) entry which is preliminary data.</text>
</comment>
<organism evidence="7 8">
    <name type="scientific">Erythrobacter litoralis</name>
    <dbReference type="NCBI Taxonomy" id="39960"/>
    <lineage>
        <taxon>Bacteria</taxon>
        <taxon>Pseudomonadati</taxon>
        <taxon>Pseudomonadota</taxon>
        <taxon>Alphaproteobacteria</taxon>
        <taxon>Sphingomonadales</taxon>
        <taxon>Erythrobacteraceae</taxon>
        <taxon>Erythrobacter/Porphyrobacter group</taxon>
        <taxon>Erythrobacter</taxon>
    </lineage>
</organism>
<evidence type="ECO:0000256" key="1">
    <source>
        <dbReference type="ARBA" id="ARBA00004651"/>
    </source>
</evidence>
<proteinExistence type="predicted"/>
<evidence type="ECO:0000313" key="8">
    <source>
        <dbReference type="Proteomes" id="UP000027866"/>
    </source>
</evidence>
<keyword evidence="5 6" id="KW-0472">Membrane</keyword>
<feature type="transmembrane region" description="Helical" evidence="6">
    <location>
        <begin position="41"/>
        <end position="66"/>
    </location>
</feature>
<sequence>MPGGLDIAGFALAVLLVELTPGPNMGWLVALTLSQGRRAGLGAIGGIALGLAANAGASVIAASWLLRRSEGLAQAMAVLGAAMMAWLAWQAWREAGESSTASTPQSPSQRHFLAGFLINLLNPKATLFFVTVMPQFVSGARPTYGEGLVLAGVSVAIATAIHLALILGAERLRGLLASSAREAAVRRVLALAMLAVGAWFLAKAFA</sequence>
<dbReference type="InterPro" id="IPR001123">
    <property type="entry name" value="LeuE-type"/>
</dbReference>
<evidence type="ECO:0000256" key="3">
    <source>
        <dbReference type="ARBA" id="ARBA00022692"/>
    </source>
</evidence>
<dbReference type="GO" id="GO:0015171">
    <property type="term" value="F:amino acid transmembrane transporter activity"/>
    <property type="evidence" value="ECO:0007669"/>
    <property type="project" value="TreeGrafter"/>
</dbReference>
<dbReference type="PANTHER" id="PTHR30086">
    <property type="entry name" value="ARGININE EXPORTER PROTEIN ARGO"/>
    <property type="match status" value="1"/>
</dbReference>
<evidence type="ECO:0000256" key="2">
    <source>
        <dbReference type="ARBA" id="ARBA00022475"/>
    </source>
</evidence>
<dbReference type="PATRIC" id="fig|39960.10.peg.526"/>
<dbReference type="Proteomes" id="UP000027866">
    <property type="component" value="Unassembled WGS sequence"/>
</dbReference>
<keyword evidence="8" id="KW-1185">Reference proteome</keyword>
<dbReference type="PANTHER" id="PTHR30086:SF20">
    <property type="entry name" value="ARGININE EXPORTER PROTEIN ARGO-RELATED"/>
    <property type="match status" value="1"/>
</dbReference>
<keyword evidence="3 6" id="KW-0812">Transmembrane</keyword>
<feature type="transmembrane region" description="Helical" evidence="6">
    <location>
        <begin position="6"/>
        <end position="29"/>
    </location>
</feature>
<feature type="transmembrane region" description="Helical" evidence="6">
    <location>
        <begin position="112"/>
        <end position="136"/>
    </location>
</feature>
<name>A0A074MHI9_9SPHN</name>
<comment type="subcellular location">
    <subcellularLocation>
        <location evidence="1">Cell membrane</location>
        <topology evidence="1">Multi-pass membrane protein</topology>
    </subcellularLocation>
</comment>
<accession>A0A074MHI9</accession>
<dbReference type="KEGG" id="elq:Ga0102493_111443"/>